<name>A0ABU4EZS4_WILMA</name>
<organism evidence="1 2">
    <name type="scientific">Williamsia marianensis</name>
    <dbReference type="NCBI Taxonomy" id="85044"/>
    <lineage>
        <taxon>Bacteria</taxon>
        <taxon>Bacillati</taxon>
        <taxon>Actinomycetota</taxon>
        <taxon>Actinomycetes</taxon>
        <taxon>Mycobacteriales</taxon>
        <taxon>Nocardiaceae</taxon>
        <taxon>Williamsia</taxon>
    </lineage>
</organism>
<accession>A0ABU4EZS4</accession>
<protein>
    <submittedName>
        <fullName evidence="1">DUF4913 domain-containing protein</fullName>
    </submittedName>
</protein>
<proteinExistence type="predicted"/>
<comment type="caution">
    <text evidence="1">The sequence shown here is derived from an EMBL/GenBank/DDBJ whole genome shotgun (WGS) entry which is preliminary data.</text>
</comment>
<dbReference type="RefSeq" id="WP_317714725.1">
    <property type="nucleotide sequence ID" value="NZ_JAWLUM010000005.1"/>
</dbReference>
<dbReference type="Proteomes" id="UP001185792">
    <property type="component" value="Unassembled WGS sequence"/>
</dbReference>
<dbReference type="InterPro" id="IPR032584">
    <property type="entry name" value="DUF4913"/>
</dbReference>
<gene>
    <name evidence="1" type="ORF">R4198_23905</name>
</gene>
<reference evidence="1 2" key="1">
    <citation type="submission" date="2023-10" db="EMBL/GenBank/DDBJ databases">
        <title>Development of a sustainable strategy for remediation of hydrocarbon-contaminated territories based on the waste exchange concept.</title>
        <authorList>
            <person name="Krivoruchko A."/>
        </authorList>
    </citation>
    <scope>NUCLEOTIDE SEQUENCE [LARGE SCALE GENOMIC DNA]</scope>
    <source>
        <strain evidence="1 2">IEGM 1236</strain>
    </source>
</reference>
<dbReference type="Pfam" id="PF16259">
    <property type="entry name" value="DUF4913"/>
    <property type="match status" value="1"/>
</dbReference>
<evidence type="ECO:0000313" key="1">
    <source>
        <dbReference type="EMBL" id="MDV7136750.1"/>
    </source>
</evidence>
<evidence type="ECO:0000313" key="2">
    <source>
        <dbReference type="Proteomes" id="UP001185792"/>
    </source>
</evidence>
<keyword evidence="2" id="KW-1185">Reference proteome</keyword>
<sequence length="144" mass="16811">MTHAEFDDTDLDDEVLDDDEQEEIPPQFERFEDWVEQWLAPTIARKITNEQLWCEQWWRHPEVAVRLAALHRGWEAARVSDDALAQSSWWVYHFSAHWRDISATNGPMNKCTNGKHTQNKSLSVVPAPDGWFDPTQHTDEPNAD</sequence>
<dbReference type="EMBL" id="JAWLUM010000005">
    <property type="protein sequence ID" value="MDV7136750.1"/>
    <property type="molecule type" value="Genomic_DNA"/>
</dbReference>